<name>F7XQE6_METZD</name>
<dbReference type="Gene3D" id="3.40.1550.10">
    <property type="entry name" value="CheC-like"/>
    <property type="match status" value="1"/>
</dbReference>
<dbReference type="AlphaFoldDB" id="F7XQE6"/>
<dbReference type="GO" id="GO:0006935">
    <property type="term" value="P:chemotaxis"/>
    <property type="evidence" value="ECO:0007669"/>
    <property type="project" value="UniProtKB-KW"/>
</dbReference>
<feature type="domain" description="CheC-like protein" evidence="3">
    <location>
        <begin position="15"/>
        <end position="50"/>
    </location>
</feature>
<accession>F7XQE6</accession>
<evidence type="ECO:0000259" key="3">
    <source>
        <dbReference type="Pfam" id="PF04509"/>
    </source>
</evidence>
<dbReference type="Proteomes" id="UP000006622">
    <property type="component" value="Chromosome"/>
</dbReference>
<dbReference type="InterPro" id="IPR028976">
    <property type="entry name" value="CheC-like_sf"/>
</dbReference>
<dbReference type="PANTHER" id="PTHR43693">
    <property type="entry name" value="PROTEIN PHOSPHATASE CHEZ"/>
    <property type="match status" value="1"/>
</dbReference>
<evidence type="ECO:0000256" key="1">
    <source>
        <dbReference type="ARBA" id="ARBA00022500"/>
    </source>
</evidence>
<organism evidence="4 5">
    <name type="scientific">Methanosalsum zhilinae (strain DSM 4017 / NBRC 107636 / OCM 62 / WeN5)</name>
    <name type="common">Methanohalophilus zhilinae</name>
    <dbReference type="NCBI Taxonomy" id="679901"/>
    <lineage>
        <taxon>Archaea</taxon>
        <taxon>Methanobacteriati</taxon>
        <taxon>Methanobacteriota</taxon>
        <taxon>Stenosarchaea group</taxon>
        <taxon>Methanomicrobia</taxon>
        <taxon>Methanosarcinales</taxon>
        <taxon>Methanosarcinaceae</taxon>
        <taxon>Methanosalsum</taxon>
    </lineage>
</organism>
<evidence type="ECO:0000256" key="2">
    <source>
        <dbReference type="ARBA" id="ARBA00022801"/>
    </source>
</evidence>
<evidence type="ECO:0000313" key="5">
    <source>
        <dbReference type="Proteomes" id="UP000006622"/>
    </source>
</evidence>
<gene>
    <name evidence="4" type="ordered locus">Mzhil_0580</name>
</gene>
<dbReference type="STRING" id="679901.Mzhil_0580"/>
<protein>
    <submittedName>
        <fullName evidence="4">CheC, inhibitor of MCP methylation</fullName>
    </submittedName>
</protein>
<dbReference type="InterPro" id="IPR007597">
    <property type="entry name" value="CheC"/>
</dbReference>
<dbReference type="CDD" id="cd17909">
    <property type="entry name" value="CheC_ClassI"/>
    <property type="match status" value="1"/>
</dbReference>
<dbReference type="InterPro" id="IPR050992">
    <property type="entry name" value="CheZ_family_phosphatases"/>
</dbReference>
<dbReference type="OrthoDB" id="182374at2157"/>
<dbReference type="EMBL" id="CP002101">
    <property type="protein sequence ID" value="AEH60447.1"/>
    <property type="molecule type" value="Genomic_DNA"/>
</dbReference>
<dbReference type="GO" id="GO:0016787">
    <property type="term" value="F:hydrolase activity"/>
    <property type="evidence" value="ECO:0007669"/>
    <property type="project" value="UniProtKB-KW"/>
</dbReference>
<keyword evidence="1" id="KW-0145">Chemotaxis</keyword>
<sequence>MDYKLNEINQLTEFQHDALREIANIGFGNAATSLSKLVNNEVSINIPALKMQLIEKVPGIVGGEESLVYGIVMQIYGDLNGYIMMLLPTESVKSISSILLNYENGDLLSEMNMSMMQEVGHILGGTYVSSLSDFFNMKISVSPPYATYDMAAAIIDLALIEMSRDLEYALVFDSEMMVKNDIINGKIFTMFDTDSLDQIMNRIDKMVM</sequence>
<dbReference type="PANTHER" id="PTHR43693:SF1">
    <property type="entry name" value="PROTEIN PHOSPHATASE CHEZ"/>
    <property type="match status" value="1"/>
</dbReference>
<dbReference type="HOGENOM" id="CLU_087860_2_1_2"/>
<keyword evidence="2" id="KW-0378">Hydrolase</keyword>
<reference evidence="4" key="1">
    <citation type="submission" date="2010-07" db="EMBL/GenBank/DDBJ databases">
        <title>The complete genome of Methanosalsum zhilinae DSM 4017.</title>
        <authorList>
            <consortium name="US DOE Joint Genome Institute (JGI-PGF)"/>
            <person name="Lucas S."/>
            <person name="Copeland A."/>
            <person name="Lapidus A."/>
            <person name="Glavina del Rio T."/>
            <person name="Dalin E."/>
            <person name="Tice H."/>
            <person name="Bruce D."/>
            <person name="Goodwin L."/>
            <person name="Pitluck S."/>
            <person name="Kyrpides N."/>
            <person name="Mavromatis K."/>
            <person name="Ovchinnikova G."/>
            <person name="Daligault H."/>
            <person name="Detter J.C."/>
            <person name="Han C."/>
            <person name="Tapia R."/>
            <person name="Larimer F."/>
            <person name="Land M."/>
            <person name="Hauser L."/>
            <person name="Markowitz V."/>
            <person name="Cheng J.-F."/>
            <person name="Hugenholtz P."/>
            <person name="Woyke T."/>
            <person name="Wu D."/>
            <person name="Spring S."/>
            <person name="Schueler E."/>
            <person name="Brambilla E."/>
            <person name="Klenk H.-P."/>
            <person name="Eisen J.A."/>
        </authorList>
    </citation>
    <scope>NUCLEOTIDE SEQUENCE</scope>
    <source>
        <strain evidence="4">DSM 4017</strain>
    </source>
</reference>
<dbReference type="Pfam" id="PF04509">
    <property type="entry name" value="CheC"/>
    <property type="match status" value="2"/>
</dbReference>
<proteinExistence type="predicted"/>
<evidence type="ECO:0000313" key="4">
    <source>
        <dbReference type="EMBL" id="AEH60447.1"/>
    </source>
</evidence>
<feature type="domain" description="CheC-like protein" evidence="3">
    <location>
        <begin position="111"/>
        <end position="144"/>
    </location>
</feature>
<dbReference type="KEGG" id="mzh:Mzhil_0580"/>
<keyword evidence="5" id="KW-1185">Reference proteome</keyword>
<dbReference type="SUPFAM" id="SSF103039">
    <property type="entry name" value="CheC-like"/>
    <property type="match status" value="1"/>
</dbReference>